<dbReference type="Gene3D" id="2.30.30.190">
    <property type="entry name" value="CAP Gly-rich-like domain"/>
    <property type="match status" value="1"/>
</dbReference>
<dbReference type="RefSeq" id="XP_022647026.1">
    <property type="nucleotide sequence ID" value="XM_022791291.1"/>
</dbReference>
<comment type="similarity">
    <text evidence="4">Belongs to the peptidase C19 family.</text>
</comment>
<keyword evidence="9" id="KW-0479">Metal-binding</keyword>
<evidence type="ECO:0000256" key="4">
    <source>
        <dbReference type="ARBA" id="ARBA00009085"/>
    </source>
</evidence>
<keyword evidence="17" id="KW-1185">Reference proteome</keyword>
<dbReference type="InParanoid" id="A0A7M7M409"/>
<protein>
    <recommendedName>
        <fullName evidence="5">ubiquitinyl hydrolase 1</fullName>
        <ecNumber evidence="5">3.4.19.12</ecNumber>
    </recommendedName>
</protein>
<dbReference type="Pfam" id="PF00443">
    <property type="entry name" value="UCH"/>
    <property type="match status" value="1"/>
</dbReference>
<evidence type="ECO:0000256" key="12">
    <source>
        <dbReference type="ARBA" id="ARBA00022807"/>
    </source>
</evidence>
<dbReference type="EC" id="3.4.19.12" evidence="5"/>
<feature type="region of interest" description="Disordered" evidence="14">
    <location>
        <begin position="56"/>
        <end position="85"/>
    </location>
</feature>
<evidence type="ECO:0000256" key="8">
    <source>
        <dbReference type="ARBA" id="ARBA00022670"/>
    </source>
</evidence>
<dbReference type="EnsemblMetazoa" id="XM_022791291">
    <property type="protein sequence ID" value="XP_022647026"/>
    <property type="gene ID" value="LOC111244322"/>
</dbReference>
<dbReference type="GO" id="GO:0048471">
    <property type="term" value="C:perinuclear region of cytoplasm"/>
    <property type="evidence" value="ECO:0007669"/>
    <property type="project" value="UniProtKB-SubCell"/>
</dbReference>
<evidence type="ECO:0000313" key="16">
    <source>
        <dbReference type="EnsemblMetazoa" id="XP_022647025"/>
    </source>
</evidence>
<dbReference type="Proteomes" id="UP000594260">
    <property type="component" value="Unplaced"/>
</dbReference>
<dbReference type="GO" id="GO:0016579">
    <property type="term" value="P:protein deubiquitination"/>
    <property type="evidence" value="ECO:0007669"/>
    <property type="project" value="InterPro"/>
</dbReference>
<evidence type="ECO:0000259" key="15">
    <source>
        <dbReference type="PROSITE" id="PS50235"/>
    </source>
</evidence>
<dbReference type="CTD" id="1540"/>
<evidence type="ECO:0000256" key="9">
    <source>
        <dbReference type="ARBA" id="ARBA00022723"/>
    </source>
</evidence>
<dbReference type="RefSeq" id="XP_022647024.1">
    <property type="nucleotide sequence ID" value="XM_022791289.1"/>
</dbReference>
<keyword evidence="7" id="KW-0597">Phosphoprotein</keyword>
<evidence type="ECO:0000256" key="11">
    <source>
        <dbReference type="ARBA" id="ARBA00022801"/>
    </source>
</evidence>
<evidence type="ECO:0000256" key="7">
    <source>
        <dbReference type="ARBA" id="ARBA00022553"/>
    </source>
</evidence>
<evidence type="ECO:0000256" key="2">
    <source>
        <dbReference type="ARBA" id="ARBA00004300"/>
    </source>
</evidence>
<dbReference type="InterPro" id="IPR028889">
    <property type="entry name" value="USP"/>
</dbReference>
<dbReference type="FunCoup" id="A0A7M7M409">
    <property type="interactions" value="723"/>
</dbReference>
<dbReference type="EnsemblMetazoa" id="XM_022791289">
    <property type="protein sequence ID" value="XP_022647024"/>
    <property type="gene ID" value="LOC111244322"/>
</dbReference>
<evidence type="ECO:0000256" key="3">
    <source>
        <dbReference type="ARBA" id="ARBA00004556"/>
    </source>
</evidence>
<evidence type="ECO:0000256" key="5">
    <source>
        <dbReference type="ARBA" id="ARBA00012759"/>
    </source>
</evidence>
<dbReference type="OrthoDB" id="6287070at2759"/>
<dbReference type="Gene3D" id="3.90.70.10">
    <property type="entry name" value="Cysteine proteinases"/>
    <property type="match status" value="1"/>
</dbReference>
<dbReference type="GO" id="GO:0046872">
    <property type="term" value="F:metal ion binding"/>
    <property type="evidence" value="ECO:0007669"/>
    <property type="project" value="UniProtKB-KW"/>
</dbReference>
<dbReference type="Pfam" id="PF01302">
    <property type="entry name" value="CAP_GLY"/>
    <property type="match status" value="1"/>
</dbReference>
<keyword evidence="12" id="KW-0788">Thiol protease</keyword>
<proteinExistence type="inferred from homology"/>
<evidence type="ECO:0000256" key="6">
    <source>
        <dbReference type="ARBA" id="ARBA00022490"/>
    </source>
</evidence>
<dbReference type="PANTHER" id="PTHR11830">
    <property type="entry name" value="40S RIBOSOMAL PROTEIN S3A"/>
    <property type="match status" value="1"/>
</dbReference>
<dbReference type="AlphaFoldDB" id="A0A7M7M409"/>
<evidence type="ECO:0000256" key="1">
    <source>
        <dbReference type="ARBA" id="ARBA00000707"/>
    </source>
</evidence>
<dbReference type="GO" id="GO:0004843">
    <property type="term" value="F:cysteine-type deubiquitinase activity"/>
    <property type="evidence" value="ECO:0007669"/>
    <property type="project" value="UniProtKB-EC"/>
</dbReference>
<dbReference type="InterPro" id="IPR038765">
    <property type="entry name" value="Papain-like_cys_pep_sf"/>
</dbReference>
<keyword evidence="13" id="KW-0862">Zinc</keyword>
<dbReference type="SUPFAM" id="SSF74924">
    <property type="entry name" value="Cap-Gly domain"/>
    <property type="match status" value="1"/>
</dbReference>
<feature type="domain" description="USP" evidence="15">
    <location>
        <begin position="244"/>
        <end position="592"/>
    </location>
</feature>
<dbReference type="InterPro" id="IPR001394">
    <property type="entry name" value="Peptidase_C19_UCH"/>
</dbReference>
<organism evidence="16 17">
    <name type="scientific">Varroa destructor</name>
    <name type="common">Honeybee mite</name>
    <dbReference type="NCBI Taxonomy" id="109461"/>
    <lineage>
        <taxon>Eukaryota</taxon>
        <taxon>Metazoa</taxon>
        <taxon>Ecdysozoa</taxon>
        <taxon>Arthropoda</taxon>
        <taxon>Chelicerata</taxon>
        <taxon>Arachnida</taxon>
        <taxon>Acari</taxon>
        <taxon>Parasitiformes</taxon>
        <taxon>Mesostigmata</taxon>
        <taxon>Gamasina</taxon>
        <taxon>Dermanyssoidea</taxon>
        <taxon>Varroidae</taxon>
        <taxon>Varroa</taxon>
    </lineage>
</organism>
<sequence length="598" mass="66670">MDGKRSSGGSGSIKSTGVMTGVTISPSSAVQQVALVEKLIGGRGTAEVIAASSNVSGTTTTSNTTFSGSSHNSSMSKTVMHSNGDHRSPIERADTSGNLQIPYDDFVFEIGSLVGVMLPPETVGSGRPGSEGVGSMAYGVVRWTGYINDEPMLGLEMDDYGFQSGYLHDAWYFECEQGKGLFARPEQCVPDERIQQMALLDETPHHDAHDNQLLNMVYDPLPGDFPPLFIIGTKDLSHLVGRCKGIQGHHNSCYLDATLFAMFTATSVFDFIINRPREDGDIPEYDQVQKVLKEDIVNCLRAHRFVGAAQVMKLRELLDKLGSVSGLTCEEKDPEEFLNCLTQMLQVEPFLQLSSGQSAHLYQLFVEKDDGLGIPWFQQILEQSFFHQDLKLRQLPSVFIVQMPRFGRQFKVYPRVIPSLQLDMTDLLANSPRPCHVCAGLAQVECPDCYTHVKAIERSTFCDACYNRTHLRMPTHRGSAKRRLTVSAGFQDFSSTKHLPRHFMELFALLCIETSHYVAFVKCGHQATSPWVFFDSMADRQGQNNIPEVVSFDEIYEWLSPERLEAHPDDRSLPPLVKKIVADAYMCLYRSTTVAMYN</sequence>
<comment type="catalytic activity">
    <reaction evidence="1">
        <text>Thiol-dependent hydrolysis of ester, thioester, amide, peptide and isopeptide bonds formed by the C-terminal Gly of ubiquitin (a 76-residue protein attached to proteins as an intracellular targeting signal).</text>
        <dbReference type="EC" id="3.4.19.12"/>
    </reaction>
</comment>
<evidence type="ECO:0000256" key="14">
    <source>
        <dbReference type="SAM" id="MobiDB-lite"/>
    </source>
</evidence>
<evidence type="ECO:0000256" key="10">
    <source>
        <dbReference type="ARBA" id="ARBA00022786"/>
    </source>
</evidence>
<keyword evidence="10" id="KW-0833">Ubl conjugation pathway</keyword>
<feature type="compositionally biased region" description="Low complexity" evidence="14">
    <location>
        <begin position="56"/>
        <end position="78"/>
    </location>
</feature>
<dbReference type="GO" id="GO:0006508">
    <property type="term" value="P:proteolysis"/>
    <property type="evidence" value="ECO:0007669"/>
    <property type="project" value="UniProtKB-KW"/>
</dbReference>
<reference evidence="16" key="1">
    <citation type="submission" date="2021-01" db="UniProtKB">
        <authorList>
            <consortium name="EnsemblMetazoa"/>
        </authorList>
    </citation>
    <scope>IDENTIFICATION</scope>
</reference>
<dbReference type="GeneID" id="111244322"/>
<dbReference type="OMA" id="KDVRYFH"/>
<keyword evidence="8" id="KW-0645">Protease</keyword>
<dbReference type="KEGG" id="vde:111244322"/>
<accession>A0A7M7M409</accession>
<dbReference type="InterPro" id="IPR036859">
    <property type="entry name" value="CAP-Gly_dom_sf"/>
</dbReference>
<dbReference type="EnsemblMetazoa" id="XM_022791290">
    <property type="protein sequence ID" value="XP_022647025"/>
    <property type="gene ID" value="LOC111244322"/>
</dbReference>
<dbReference type="SUPFAM" id="SSF54001">
    <property type="entry name" value="Cysteine proteinases"/>
    <property type="match status" value="1"/>
</dbReference>
<evidence type="ECO:0000313" key="17">
    <source>
        <dbReference type="Proteomes" id="UP000594260"/>
    </source>
</evidence>
<keyword evidence="6" id="KW-0963">Cytoplasm</keyword>
<dbReference type="RefSeq" id="XP_022647025.1">
    <property type="nucleotide sequence ID" value="XM_022791290.1"/>
</dbReference>
<dbReference type="SMART" id="SM01052">
    <property type="entry name" value="CAP_GLY"/>
    <property type="match status" value="1"/>
</dbReference>
<keyword evidence="11" id="KW-0378">Hydrolase</keyword>
<name>A0A7M7M409_VARDE</name>
<dbReference type="PROSITE" id="PS50235">
    <property type="entry name" value="USP_3"/>
    <property type="match status" value="1"/>
</dbReference>
<dbReference type="InterPro" id="IPR000938">
    <property type="entry name" value="CAP-Gly_domain"/>
</dbReference>
<evidence type="ECO:0000256" key="13">
    <source>
        <dbReference type="ARBA" id="ARBA00022833"/>
    </source>
</evidence>
<comment type="subcellular location">
    <subcellularLocation>
        <location evidence="2">Cytoplasm</location>
        <location evidence="2">Cytoskeleton</location>
        <location evidence="2">Microtubule organizing center</location>
        <location evidence="2">Centrosome</location>
    </subcellularLocation>
    <subcellularLocation>
        <location evidence="3">Cytoplasm</location>
        <location evidence="3">Perinuclear region</location>
    </subcellularLocation>
</comment>
<dbReference type="GO" id="GO:0005813">
    <property type="term" value="C:centrosome"/>
    <property type="evidence" value="ECO:0007669"/>
    <property type="project" value="UniProtKB-SubCell"/>
</dbReference>